<accession>L9UBB1</accession>
<comment type="caution">
    <text evidence="9">The sequence shown here is derived from an EMBL/GenBank/DDBJ whole genome shotgun (WGS) entry which is preliminary data.</text>
</comment>
<keyword evidence="2" id="KW-1003">Cell membrane</keyword>
<evidence type="ECO:0000256" key="7">
    <source>
        <dbReference type="RuleBase" id="RU369079"/>
    </source>
</evidence>
<dbReference type="Pfam" id="PF06808">
    <property type="entry name" value="DctM"/>
    <property type="match status" value="1"/>
</dbReference>
<comment type="function">
    <text evidence="7">Part of the tripartite ATP-independent periplasmic (TRAP) transport system.</text>
</comment>
<protein>
    <recommendedName>
        <fullName evidence="7">TRAP transporter large permease protein</fullName>
    </recommendedName>
</protein>
<comment type="similarity">
    <text evidence="7">Belongs to the TRAP transporter large permease family.</text>
</comment>
<feature type="transmembrane region" description="Helical" evidence="7">
    <location>
        <begin position="75"/>
        <end position="96"/>
    </location>
</feature>
<feature type="transmembrane region" description="Helical" evidence="7">
    <location>
        <begin position="307"/>
        <end position="329"/>
    </location>
</feature>
<feature type="transmembrane region" description="Helical" evidence="7">
    <location>
        <begin position="191"/>
        <end position="212"/>
    </location>
</feature>
<keyword evidence="4 7" id="KW-0812">Transmembrane</keyword>
<keyword evidence="3 7" id="KW-0997">Cell inner membrane</keyword>
<dbReference type="GO" id="GO:0022857">
    <property type="term" value="F:transmembrane transporter activity"/>
    <property type="evidence" value="ECO:0007669"/>
    <property type="project" value="UniProtKB-UniRule"/>
</dbReference>
<sequence length="461" mass="48980">MSSEIVIVSAWEVRMFEVFATLSSGSQMILVFFLLLLLRVPVAFSLGLSAIYAMWHMGFGLDMVGDLIATGITKFSLLAIPFFILAGTLMGVLGIAERMVLFFRVLVGGLPGGMGVVGTVVCLFWGAVSGSGPASVAAIGPMIIKGMEEDGYRKAYAAGLVCTGAALSIVIPPSIGLVIYGVIAETSISKLFLAAIIPGLLMGGIMILTLPLGRDKGAKTGKVDELCLATMGDLVDTNLSYKKRLWSTFRDSFWGLLTPVVILGGIYSGAFTPTEAALVATVYALFVGGLAYRTLTFKKLYEALSDAAASSSVVMLVVAYASLFGWVVTVDDLVGTYSGLLLGLSSNEWVILLVIMLILLIVGMFMDAVTVMFISLPIFMPVVHEMGWDPIWFGVLLMINLSIGLITPPVGINLYVAANVTKLSIESVAKGALPFVFTCLLGLVIVAAFPTLSLMLIEIFR</sequence>
<dbReference type="PATRIC" id="fig|1204738.3.peg.1555"/>
<dbReference type="InterPro" id="IPR010656">
    <property type="entry name" value="DctM"/>
</dbReference>
<evidence type="ECO:0000256" key="1">
    <source>
        <dbReference type="ARBA" id="ARBA00004429"/>
    </source>
</evidence>
<dbReference type="GO" id="GO:0005886">
    <property type="term" value="C:plasma membrane"/>
    <property type="evidence" value="ECO:0007669"/>
    <property type="project" value="UniProtKB-SubCell"/>
</dbReference>
<keyword evidence="7" id="KW-0813">Transport</keyword>
<name>L9UBB1_9GAMM</name>
<proteinExistence type="inferred from homology"/>
<feature type="transmembrane region" description="Helical" evidence="7">
    <location>
        <begin position="432"/>
        <end position="457"/>
    </location>
</feature>
<evidence type="ECO:0000256" key="6">
    <source>
        <dbReference type="ARBA" id="ARBA00023136"/>
    </source>
</evidence>
<feature type="transmembrane region" description="Helical" evidence="7">
    <location>
        <begin position="252"/>
        <end position="270"/>
    </location>
</feature>
<feature type="domain" description="TRAP C4-dicarboxylate transport system permease DctM subunit" evidence="8">
    <location>
        <begin position="30"/>
        <end position="451"/>
    </location>
</feature>
<keyword evidence="5 7" id="KW-1133">Transmembrane helix</keyword>
<gene>
    <name evidence="9" type="ORF">HALTITAN_1034</name>
</gene>
<comment type="subunit">
    <text evidence="7">The complex comprises the extracytoplasmic solute receptor protein and the two transmembrane proteins.</text>
</comment>
<dbReference type="Proteomes" id="UP000011651">
    <property type="component" value="Unassembled WGS sequence"/>
</dbReference>
<evidence type="ECO:0000256" key="4">
    <source>
        <dbReference type="ARBA" id="ARBA00022692"/>
    </source>
</evidence>
<dbReference type="PIRSF" id="PIRSF006066">
    <property type="entry name" value="HI0050"/>
    <property type="match status" value="1"/>
</dbReference>
<dbReference type="AlphaFoldDB" id="L9UBB1"/>
<evidence type="ECO:0000259" key="8">
    <source>
        <dbReference type="Pfam" id="PF06808"/>
    </source>
</evidence>
<evidence type="ECO:0000313" key="10">
    <source>
        <dbReference type="Proteomes" id="UP000011651"/>
    </source>
</evidence>
<dbReference type="NCBIfam" id="TIGR00786">
    <property type="entry name" value="dctM"/>
    <property type="match status" value="1"/>
</dbReference>
<evidence type="ECO:0000313" key="9">
    <source>
        <dbReference type="EMBL" id="ELY21921.1"/>
    </source>
</evidence>
<feature type="transmembrane region" description="Helical" evidence="7">
    <location>
        <begin position="156"/>
        <end position="179"/>
    </location>
</feature>
<comment type="subcellular location">
    <subcellularLocation>
        <location evidence="1 7">Cell inner membrane</location>
        <topology evidence="1 7">Multi-pass membrane protein</topology>
    </subcellularLocation>
</comment>
<keyword evidence="6 7" id="KW-0472">Membrane</keyword>
<dbReference type="InterPro" id="IPR004681">
    <property type="entry name" value="TRAP_DctM"/>
</dbReference>
<feature type="transmembrane region" description="Helical" evidence="7">
    <location>
        <begin position="29"/>
        <end position="55"/>
    </location>
</feature>
<evidence type="ECO:0000256" key="5">
    <source>
        <dbReference type="ARBA" id="ARBA00022989"/>
    </source>
</evidence>
<reference evidence="9 10" key="1">
    <citation type="journal article" date="2013" name="Genome Announc.">
        <title>Draft Genome of the Marine Gammaproteobacterium Halomonas titanicae.</title>
        <authorList>
            <person name="Sanchez-Porro C."/>
            <person name="de la Haba R.R."/>
            <person name="Cruz-Hernandez N."/>
            <person name="Gonzalez J.M."/>
            <person name="Reyes-Guirao C."/>
            <person name="Navarro-Sampedro L."/>
            <person name="Carballo M."/>
            <person name="Ventosa A."/>
        </authorList>
    </citation>
    <scope>NUCLEOTIDE SEQUENCE [LARGE SCALE GENOMIC DNA]</scope>
    <source>
        <strain evidence="9 10">BH1</strain>
    </source>
</reference>
<evidence type="ECO:0000256" key="2">
    <source>
        <dbReference type="ARBA" id="ARBA00022475"/>
    </source>
</evidence>
<feature type="transmembrane region" description="Helical" evidence="7">
    <location>
        <begin position="276"/>
        <end position="295"/>
    </location>
</feature>
<evidence type="ECO:0000256" key="3">
    <source>
        <dbReference type="ARBA" id="ARBA00022519"/>
    </source>
</evidence>
<dbReference type="PANTHER" id="PTHR33362">
    <property type="entry name" value="SIALIC ACID TRAP TRANSPORTER PERMEASE PROTEIN SIAT-RELATED"/>
    <property type="match status" value="1"/>
</dbReference>
<feature type="transmembrane region" description="Helical" evidence="7">
    <location>
        <begin position="391"/>
        <end position="412"/>
    </location>
</feature>
<organism evidence="9 10">
    <name type="scientific">Vreelandella titanicae BH1</name>
    <dbReference type="NCBI Taxonomy" id="1204738"/>
    <lineage>
        <taxon>Bacteria</taxon>
        <taxon>Pseudomonadati</taxon>
        <taxon>Pseudomonadota</taxon>
        <taxon>Gammaproteobacteria</taxon>
        <taxon>Oceanospirillales</taxon>
        <taxon>Halomonadaceae</taxon>
        <taxon>Vreelandella</taxon>
    </lineage>
</organism>
<dbReference type="EMBL" id="AOPO01000003">
    <property type="protein sequence ID" value="ELY21921.1"/>
    <property type="molecule type" value="Genomic_DNA"/>
</dbReference>
<feature type="transmembrane region" description="Helical" evidence="7">
    <location>
        <begin position="116"/>
        <end position="144"/>
    </location>
</feature>
<feature type="transmembrane region" description="Helical" evidence="7">
    <location>
        <begin position="349"/>
        <end position="379"/>
    </location>
</feature>